<sequence length="821" mass="91284">MALLHLLSLLLLLLCAEPALAGDPFAYFDWEDLRRSLDAGTPLGAPDGVLINGLGPYRYNDSLVPPAIAYERINVEPGRTYRLRVHNVGVSTSLNFRIQGHSLLLVETEGSYTSQQNYSNMDIHVGQSYSFLVTMDQNASTDYYVVASARFVTDPGAVDKLTGVAILHYSNSQGPASGPLPAAPDDQYDTAFSINQARSIRWNVTASGARPNPQGSFHYGDITVTDVYLLQSQPPELIDGQLRSTINGISYIAPSTPLILAQLFNVPGVFKLDFPNHPMNRLPKVDTSVINGTYKGFMEIIFQNNATTVQSYHLDGYAFFVVGMDYGLWTDNSRGTYNKWDGVARSTIQVFPGAWTAVLVFLDNAGIWNLRVENLDSWYMGQELYISVVNPEEDHSDKTPLPLPDNTIFCGALSSLQKLAGRDPTGNKRLFRARFWISRLDCIFDTQHWAADQQVLKKRKTELGGMCSVAALILFIGLVTVLLYQAINRRNIEVHRVKPANAPDLLAFVNDIEFHITTISSMSCSQVTAPSTIAMGTPGCQNTSQGPSITLKCSGCRMPPRDHYVSWQFVDLPRRPALAVGFQFNLTTKQTGDNEHVSFVSGTINSDNYGDEKLKTFRGTDSNVLKIQLFPQIYNKLNNLKLLQPLLQDFTPGSTFSDVSSLNASLQNPTDGVLNTTLYISYLSDYIVEISNESVIGPVSIIASIGGLYAFSIAIFLCLMAQCEARIKKLRNEDTRMLKILSKRRAQQNWDKVRKFVMYTWGPSNLDPTDRSGKWPEASMMDSLHESFHKKRKPTRRATSIATRTMRDHPDVGSIDIERAG</sequence>
<dbReference type="InterPro" id="IPR001117">
    <property type="entry name" value="Cu-oxidase_2nd"/>
</dbReference>
<feature type="domain" description="Plastocyanin-like" evidence="2">
    <location>
        <begin position="43"/>
        <end position="172"/>
    </location>
</feature>
<comment type="similarity">
    <text evidence="1">Belongs to the multicopper oxidase family.</text>
</comment>
<organism evidence="4">
    <name type="scientific">Aegilops tauschii</name>
    <name type="common">Tausch's goatgrass</name>
    <name type="synonym">Aegilops squarrosa</name>
    <dbReference type="NCBI Taxonomy" id="37682"/>
    <lineage>
        <taxon>Eukaryota</taxon>
        <taxon>Viridiplantae</taxon>
        <taxon>Streptophyta</taxon>
        <taxon>Embryophyta</taxon>
        <taxon>Tracheophyta</taxon>
        <taxon>Spermatophyta</taxon>
        <taxon>Magnoliopsida</taxon>
        <taxon>Liliopsida</taxon>
        <taxon>Poales</taxon>
        <taxon>Poaceae</taxon>
        <taxon>BOP clade</taxon>
        <taxon>Pooideae</taxon>
        <taxon>Triticodae</taxon>
        <taxon>Triticeae</taxon>
        <taxon>Triticinae</taxon>
        <taxon>Aegilops</taxon>
    </lineage>
</organism>
<proteinExistence type="inferred from homology"/>
<dbReference type="GO" id="GO:0005507">
    <property type="term" value="F:copper ion binding"/>
    <property type="evidence" value="ECO:0007669"/>
    <property type="project" value="InterPro"/>
</dbReference>
<name>N1R1Y0_AEGTA</name>
<dbReference type="PANTHER" id="PTHR37254">
    <property type="entry name" value="OS01G0100500 PROTEIN"/>
    <property type="match status" value="1"/>
</dbReference>
<dbReference type="AlphaFoldDB" id="N1R1Y0"/>
<evidence type="ECO:0000259" key="3">
    <source>
        <dbReference type="Pfam" id="PF07731"/>
    </source>
</evidence>
<dbReference type="FunFam" id="2.60.40.420:FF:000016">
    <property type="entry name" value="Monocopper oxidase-like protein"/>
    <property type="match status" value="1"/>
</dbReference>
<dbReference type="InterPro" id="IPR008972">
    <property type="entry name" value="Cupredoxin"/>
</dbReference>
<reference evidence="4" key="1">
    <citation type="submission" date="2015-06" db="UniProtKB">
        <authorList>
            <consortium name="EnsemblPlants"/>
        </authorList>
    </citation>
    <scope>IDENTIFICATION</scope>
</reference>
<dbReference type="InterPro" id="IPR011706">
    <property type="entry name" value="Cu-oxidase_C"/>
</dbReference>
<dbReference type="GO" id="GO:0016491">
    <property type="term" value="F:oxidoreductase activity"/>
    <property type="evidence" value="ECO:0007669"/>
    <property type="project" value="InterPro"/>
</dbReference>
<accession>N1R1Y0</accession>
<dbReference type="Pfam" id="PF00394">
    <property type="entry name" value="Cu-oxidase"/>
    <property type="match status" value="1"/>
</dbReference>
<dbReference type="Pfam" id="PF07731">
    <property type="entry name" value="Cu-oxidase_2"/>
    <property type="match status" value="1"/>
</dbReference>
<dbReference type="EnsemblPlants" id="EMT17309">
    <property type="protein sequence ID" value="EMT17309"/>
    <property type="gene ID" value="F775_10558"/>
</dbReference>
<dbReference type="SUPFAM" id="SSF49503">
    <property type="entry name" value="Cupredoxins"/>
    <property type="match status" value="2"/>
</dbReference>
<dbReference type="FunFam" id="2.60.40.420:FF:000012">
    <property type="entry name" value="Monocopper oxidase-like protein"/>
    <property type="match status" value="1"/>
</dbReference>
<evidence type="ECO:0000313" key="4">
    <source>
        <dbReference type="EnsemblPlants" id="EMT17309"/>
    </source>
</evidence>
<evidence type="ECO:0000259" key="2">
    <source>
        <dbReference type="Pfam" id="PF00394"/>
    </source>
</evidence>
<evidence type="ECO:0000256" key="1">
    <source>
        <dbReference type="ARBA" id="ARBA00010609"/>
    </source>
</evidence>
<protein>
    <submittedName>
        <fullName evidence="4">Monocopper oxidase-like protein SKU5</fullName>
    </submittedName>
</protein>
<dbReference type="PANTHER" id="PTHR37254:SF1">
    <property type="entry name" value="OS01G0100500 PROTEIN"/>
    <property type="match status" value="1"/>
</dbReference>
<feature type="domain" description="Plastocyanin-like" evidence="3">
    <location>
        <begin position="257"/>
        <end position="393"/>
    </location>
</feature>
<dbReference type="Gene3D" id="2.60.40.420">
    <property type="entry name" value="Cupredoxins - blue copper proteins"/>
    <property type="match status" value="2"/>
</dbReference>